<reference evidence="3 4" key="1">
    <citation type="submission" date="2018-08" db="EMBL/GenBank/DDBJ databases">
        <title>Genome analysis of the thermophilic bacterium of the candidate phylum Aminicenantes from deep subsurface aquifer revealed its physiology and ecological role.</title>
        <authorList>
            <person name="Kadnikov V.V."/>
            <person name="Mardanov A.V."/>
            <person name="Beletsky A.V."/>
            <person name="Karnachuk O.V."/>
            <person name="Ravin N.V."/>
        </authorList>
    </citation>
    <scope>NUCLEOTIDE SEQUENCE [LARGE SCALE GENOMIC DNA]</scope>
    <source>
        <strain evidence="3">BY38</strain>
    </source>
</reference>
<proteinExistence type="predicted"/>
<feature type="transmembrane region" description="Helical" evidence="1">
    <location>
        <begin position="35"/>
        <end position="59"/>
    </location>
</feature>
<gene>
    <name evidence="3" type="ORF">OP8BY_2019</name>
</gene>
<dbReference type="Proteomes" id="UP000257323">
    <property type="component" value="Unassembled WGS sequence"/>
</dbReference>
<dbReference type="InterPro" id="IPR021309">
    <property type="entry name" value="YgaP-like_TM"/>
</dbReference>
<organism evidence="3 4">
    <name type="scientific">Candidatus Saccharicenans subterraneus</name>
    <dbReference type="NCBI Taxonomy" id="2508984"/>
    <lineage>
        <taxon>Bacteria</taxon>
        <taxon>Candidatus Aminicenantota</taxon>
        <taxon>Candidatus Aminicenantia</taxon>
        <taxon>Candidatus Aminicenantales</taxon>
        <taxon>Candidatus Saccharicenantaceae</taxon>
        <taxon>Candidatus Saccharicenans</taxon>
    </lineage>
</organism>
<feature type="transmembrane region" description="Helical" evidence="1">
    <location>
        <begin position="12"/>
        <end position="29"/>
    </location>
</feature>
<keyword evidence="1" id="KW-0472">Membrane</keyword>
<dbReference type="EMBL" id="QUAH01000005">
    <property type="protein sequence ID" value="RFT16013.1"/>
    <property type="molecule type" value="Genomic_DNA"/>
</dbReference>
<evidence type="ECO:0000256" key="1">
    <source>
        <dbReference type="SAM" id="Phobius"/>
    </source>
</evidence>
<feature type="domain" description="Inner membrane protein YgaP-like transmembrane" evidence="2">
    <location>
        <begin position="1"/>
        <end position="66"/>
    </location>
</feature>
<evidence type="ECO:0000313" key="4">
    <source>
        <dbReference type="Proteomes" id="UP000257323"/>
    </source>
</evidence>
<keyword evidence="1" id="KW-0812">Transmembrane</keyword>
<dbReference type="Pfam" id="PF11127">
    <property type="entry name" value="YgaP-like_TM"/>
    <property type="match status" value="1"/>
</dbReference>
<keyword evidence="1" id="KW-1133">Transmembrane helix</keyword>
<evidence type="ECO:0000313" key="3">
    <source>
        <dbReference type="EMBL" id="RFT16013.1"/>
    </source>
</evidence>
<accession>A0A3E2BML7</accession>
<sequence length="71" mass="7618">MKKNMGAVDRTIRTLLAVILAILVLVGVVKGTLAYILVIVAIVFLATSLFGFCPLYVPLGITTLGRKKSDQ</sequence>
<comment type="caution">
    <text evidence="3">The sequence shown here is derived from an EMBL/GenBank/DDBJ whole genome shotgun (WGS) entry which is preliminary data.</text>
</comment>
<dbReference type="AlphaFoldDB" id="A0A3E2BML7"/>
<evidence type="ECO:0000259" key="2">
    <source>
        <dbReference type="Pfam" id="PF11127"/>
    </source>
</evidence>
<name>A0A3E2BML7_9BACT</name>
<protein>
    <recommendedName>
        <fullName evidence="2">Inner membrane protein YgaP-like transmembrane domain-containing protein</fullName>
    </recommendedName>
</protein>